<keyword evidence="2" id="KW-1185">Reference proteome</keyword>
<gene>
    <name evidence="1" type="ORF">SAMN05192530_11216</name>
</gene>
<organism evidence="1 2">
    <name type="scientific">Aureimonas jatrophae</name>
    <dbReference type="NCBI Taxonomy" id="1166073"/>
    <lineage>
        <taxon>Bacteria</taxon>
        <taxon>Pseudomonadati</taxon>
        <taxon>Pseudomonadota</taxon>
        <taxon>Alphaproteobacteria</taxon>
        <taxon>Hyphomicrobiales</taxon>
        <taxon>Aurantimonadaceae</taxon>
        <taxon>Aureimonas</taxon>
    </lineage>
</organism>
<dbReference type="AlphaFoldDB" id="A0A1H0M0W0"/>
<evidence type="ECO:0000313" key="2">
    <source>
        <dbReference type="Proteomes" id="UP000198793"/>
    </source>
</evidence>
<dbReference type="RefSeq" id="WP_090676495.1">
    <property type="nucleotide sequence ID" value="NZ_FNIT01000012.1"/>
</dbReference>
<sequence>MSRYRIETGTVSGDEFRPGPFHDAVNAASVAQAVEAVRPVLAEGGFTADWGDHARVLDAERREVARVALTPEFWSH</sequence>
<dbReference type="OrthoDB" id="7906906at2"/>
<accession>A0A1H0M0W0</accession>
<dbReference type="EMBL" id="FNIT01000012">
    <property type="protein sequence ID" value="SDO74035.1"/>
    <property type="molecule type" value="Genomic_DNA"/>
</dbReference>
<proteinExistence type="predicted"/>
<reference evidence="1 2" key="1">
    <citation type="submission" date="2016-10" db="EMBL/GenBank/DDBJ databases">
        <authorList>
            <person name="de Groot N.N."/>
        </authorList>
    </citation>
    <scope>NUCLEOTIDE SEQUENCE [LARGE SCALE GENOMIC DNA]</scope>
    <source>
        <strain evidence="2">L7-484,KACC 16230,DSM 25025</strain>
    </source>
</reference>
<evidence type="ECO:0000313" key="1">
    <source>
        <dbReference type="EMBL" id="SDO74035.1"/>
    </source>
</evidence>
<name>A0A1H0M0W0_9HYPH</name>
<dbReference type="Proteomes" id="UP000198793">
    <property type="component" value="Unassembled WGS sequence"/>
</dbReference>
<protein>
    <submittedName>
        <fullName evidence="1">Uncharacterized protein</fullName>
    </submittedName>
</protein>